<evidence type="ECO:0000313" key="3">
    <source>
        <dbReference type="EMBL" id="VUS83387.1"/>
    </source>
</evidence>
<dbReference type="Gene3D" id="1.10.10.2830">
    <property type="match status" value="1"/>
</dbReference>
<dbReference type="InterPro" id="IPR041468">
    <property type="entry name" value="HTH_ParB/Spo0J"/>
</dbReference>
<dbReference type="Proteomes" id="UP000318567">
    <property type="component" value="Unassembled WGS sequence"/>
</dbReference>
<dbReference type="InterPro" id="IPR050336">
    <property type="entry name" value="Chromosome_partition/occlusion"/>
</dbReference>
<dbReference type="PANTHER" id="PTHR33375">
    <property type="entry name" value="CHROMOSOME-PARTITIONING PROTEIN PARB-RELATED"/>
    <property type="match status" value="1"/>
</dbReference>
<dbReference type="Pfam" id="PF17762">
    <property type="entry name" value="HTH_ParB"/>
    <property type="match status" value="1"/>
</dbReference>
<protein>
    <submittedName>
        <fullName evidence="3">Nucleoid occlusion protein</fullName>
    </submittedName>
</protein>
<reference evidence="3 4" key="1">
    <citation type="submission" date="2019-07" db="EMBL/GenBank/DDBJ databases">
        <authorList>
            <person name="Brisse S."/>
            <person name="Rodrigues C."/>
            <person name="Thorpe H."/>
        </authorList>
    </citation>
    <scope>NUCLEOTIDE SEQUENCE [LARGE SCALE GENOMIC DNA]</scope>
    <source>
        <strain evidence="3">SB6410</strain>
    </source>
</reference>
<name>A0A9Q9UNE4_9ENTR</name>
<dbReference type="InterPro" id="IPR036086">
    <property type="entry name" value="ParB/Sulfiredoxin_sf"/>
</dbReference>
<dbReference type="GO" id="GO:0007059">
    <property type="term" value="P:chromosome segregation"/>
    <property type="evidence" value="ECO:0007669"/>
    <property type="project" value="TreeGrafter"/>
</dbReference>
<sequence length="262" mass="28668">MAKNSIDAYGASGKTNVLMFEPENLHIVTDKAHPLYDERIHLPLSEAMVLNIIDQGVLEPIIVWKDPESGDSCVVDGRQRVRHTLEANRRLAKEGKTPLLVPAVTKRGSAVRMAQAMVSANEIRQADTPLGRAKKMADALERGHDEEDLALMFGVSVPTVRATLSLLDATQAVKDALESGAVTVTQARQLASLKPEEQREKVAEIEAATAGTTGHEKARRQRQVLGDKKPRLKTRKEITKALEAANGEYADALRWVLGEVTL</sequence>
<evidence type="ECO:0000313" key="4">
    <source>
        <dbReference type="Proteomes" id="UP000318567"/>
    </source>
</evidence>
<proteinExistence type="predicted"/>
<dbReference type="EMBL" id="CABGGO010000027">
    <property type="protein sequence ID" value="VUS83387.1"/>
    <property type="molecule type" value="Genomic_DNA"/>
</dbReference>
<organism evidence="3 4">
    <name type="scientific">Klebsiella pasteurii</name>
    <dbReference type="NCBI Taxonomy" id="2587529"/>
    <lineage>
        <taxon>Bacteria</taxon>
        <taxon>Pseudomonadati</taxon>
        <taxon>Pseudomonadota</taxon>
        <taxon>Gammaproteobacteria</taxon>
        <taxon>Enterobacterales</taxon>
        <taxon>Enterobacteriaceae</taxon>
        <taxon>Klebsiella/Raoultella group</taxon>
        <taxon>Klebsiella</taxon>
    </lineage>
</organism>
<gene>
    <name evidence="3" type="primary">noc_2</name>
    <name evidence="3" type="ORF">SB6410_03621</name>
</gene>
<dbReference type="GO" id="GO:0005694">
    <property type="term" value="C:chromosome"/>
    <property type="evidence" value="ECO:0007669"/>
    <property type="project" value="TreeGrafter"/>
</dbReference>
<dbReference type="AlphaFoldDB" id="A0A9Q9UNE4"/>
<evidence type="ECO:0000256" key="1">
    <source>
        <dbReference type="SAM" id="MobiDB-lite"/>
    </source>
</evidence>
<accession>A0A9Q9UNE4</accession>
<feature type="domain" description="ParB/Spo0J HTH" evidence="2">
    <location>
        <begin position="128"/>
        <end position="204"/>
    </location>
</feature>
<dbReference type="PANTHER" id="PTHR33375:SF1">
    <property type="entry name" value="CHROMOSOME-PARTITIONING PROTEIN PARB-RELATED"/>
    <property type="match status" value="1"/>
</dbReference>
<dbReference type="SUPFAM" id="SSF110849">
    <property type="entry name" value="ParB/Sulfiredoxin"/>
    <property type="match status" value="1"/>
</dbReference>
<comment type="caution">
    <text evidence="3">The sequence shown here is derived from an EMBL/GenBank/DDBJ whole genome shotgun (WGS) entry which is preliminary data.</text>
</comment>
<dbReference type="RefSeq" id="WP_064402529.1">
    <property type="nucleotide sequence ID" value="NZ_CABGGO010000027.1"/>
</dbReference>
<dbReference type="SUPFAM" id="SSF109709">
    <property type="entry name" value="KorB DNA-binding domain-like"/>
    <property type="match status" value="1"/>
</dbReference>
<evidence type="ECO:0000259" key="2">
    <source>
        <dbReference type="Pfam" id="PF17762"/>
    </source>
</evidence>
<feature type="region of interest" description="Disordered" evidence="1">
    <location>
        <begin position="209"/>
        <end position="229"/>
    </location>
</feature>